<feature type="compositionally biased region" description="Low complexity" evidence="1">
    <location>
        <begin position="12"/>
        <end position="21"/>
    </location>
</feature>
<sequence>MRPSGVREIVRSSSSAQLSKSRTYAPEPSLPTAVALLSSQASVTEPHAPARSRHVDGSRSPTVLCSRWIAPEGMRT</sequence>
<dbReference type="AlphaFoldDB" id="A0A218XMF9"/>
<accession>A0A218XMF9</accession>
<evidence type="ECO:0000313" key="2">
    <source>
        <dbReference type="EMBL" id="OWM85980.1"/>
    </source>
</evidence>
<comment type="caution">
    <text evidence="2">The sequence shown here is derived from an EMBL/GenBank/DDBJ whole genome shotgun (WGS) entry which is preliminary data.</text>
</comment>
<protein>
    <submittedName>
        <fullName evidence="2">Uncharacterized protein</fullName>
    </submittedName>
</protein>
<evidence type="ECO:0000313" key="3">
    <source>
        <dbReference type="Proteomes" id="UP000197138"/>
    </source>
</evidence>
<evidence type="ECO:0000256" key="1">
    <source>
        <dbReference type="SAM" id="MobiDB-lite"/>
    </source>
</evidence>
<dbReference type="Proteomes" id="UP000197138">
    <property type="component" value="Unassembled WGS sequence"/>
</dbReference>
<name>A0A218XMF9_PUNGR</name>
<feature type="region of interest" description="Disordered" evidence="1">
    <location>
        <begin position="1"/>
        <end position="26"/>
    </location>
</feature>
<gene>
    <name evidence="2" type="ORF">CDL15_Pgr012230</name>
</gene>
<dbReference type="EMBL" id="MTKT01001111">
    <property type="protein sequence ID" value="OWM85980.1"/>
    <property type="molecule type" value="Genomic_DNA"/>
</dbReference>
<reference evidence="3" key="1">
    <citation type="journal article" date="2017" name="Plant J.">
        <title>The pomegranate (Punica granatum L.) genome and the genomics of punicalagin biosynthesis.</title>
        <authorList>
            <person name="Qin G."/>
            <person name="Xu C."/>
            <person name="Ming R."/>
            <person name="Tang H."/>
            <person name="Guyot R."/>
            <person name="Kramer E.M."/>
            <person name="Hu Y."/>
            <person name="Yi X."/>
            <person name="Qi Y."/>
            <person name="Xu X."/>
            <person name="Gao Z."/>
            <person name="Pan H."/>
            <person name="Jian J."/>
            <person name="Tian Y."/>
            <person name="Yue Z."/>
            <person name="Xu Y."/>
        </authorList>
    </citation>
    <scope>NUCLEOTIDE SEQUENCE [LARGE SCALE GENOMIC DNA]</scope>
    <source>
        <strain evidence="3">cv. Dabenzi</strain>
    </source>
</reference>
<organism evidence="2 3">
    <name type="scientific">Punica granatum</name>
    <name type="common">Pomegranate</name>
    <dbReference type="NCBI Taxonomy" id="22663"/>
    <lineage>
        <taxon>Eukaryota</taxon>
        <taxon>Viridiplantae</taxon>
        <taxon>Streptophyta</taxon>
        <taxon>Embryophyta</taxon>
        <taxon>Tracheophyta</taxon>
        <taxon>Spermatophyta</taxon>
        <taxon>Magnoliopsida</taxon>
        <taxon>eudicotyledons</taxon>
        <taxon>Gunneridae</taxon>
        <taxon>Pentapetalae</taxon>
        <taxon>rosids</taxon>
        <taxon>malvids</taxon>
        <taxon>Myrtales</taxon>
        <taxon>Lythraceae</taxon>
        <taxon>Punica</taxon>
    </lineage>
</organism>
<proteinExistence type="predicted"/>